<reference evidence="2" key="1">
    <citation type="submission" date="2014-11" db="EMBL/GenBank/DDBJ databases">
        <authorList>
            <person name="Otto D Thomas"/>
            <person name="Naeem Raeece"/>
        </authorList>
    </citation>
    <scope>NUCLEOTIDE SEQUENCE</scope>
</reference>
<proteinExistence type="predicted"/>
<feature type="region of interest" description="Disordered" evidence="1">
    <location>
        <begin position="34"/>
        <end position="59"/>
    </location>
</feature>
<evidence type="ECO:0000256" key="1">
    <source>
        <dbReference type="SAM" id="MobiDB-lite"/>
    </source>
</evidence>
<organism evidence="2">
    <name type="scientific">Chromera velia CCMP2878</name>
    <dbReference type="NCBI Taxonomy" id="1169474"/>
    <lineage>
        <taxon>Eukaryota</taxon>
        <taxon>Sar</taxon>
        <taxon>Alveolata</taxon>
        <taxon>Colpodellida</taxon>
        <taxon>Chromeraceae</taxon>
        <taxon>Chromera</taxon>
    </lineage>
</organism>
<feature type="compositionally biased region" description="Basic and acidic residues" evidence="1">
    <location>
        <begin position="34"/>
        <end position="49"/>
    </location>
</feature>
<gene>
    <name evidence="2" type="ORF">Cvel_971</name>
</gene>
<name>A0A0G4HE08_9ALVE</name>
<dbReference type="PhylomeDB" id="A0A0G4HE08"/>
<dbReference type="AlphaFoldDB" id="A0A0G4HE08"/>
<dbReference type="VEuPathDB" id="CryptoDB:Cvel_971"/>
<sequence>MTIDLDKFESKGYEGPALFEKIKAEYEKEEAIEQQKEKEKLQTMERREDEELIDASNRMDGQLLSCEKAGYMPPKPEKKKVLKYLNNMSKDEFEGVVTAAALAQIVISAIEQKAAEAEGRDVSPNDEDSKFDYDNLS</sequence>
<evidence type="ECO:0000313" key="2">
    <source>
        <dbReference type="EMBL" id="CEM42290.1"/>
    </source>
</evidence>
<feature type="region of interest" description="Disordered" evidence="1">
    <location>
        <begin position="113"/>
        <end position="137"/>
    </location>
</feature>
<accession>A0A0G4HE08</accession>
<protein>
    <submittedName>
        <fullName evidence="2">Uncharacterized protein</fullName>
    </submittedName>
</protein>
<dbReference type="EMBL" id="CDMZ01002419">
    <property type="protein sequence ID" value="CEM42290.1"/>
    <property type="molecule type" value="Genomic_DNA"/>
</dbReference>